<organism evidence="1 2">
    <name type="scientific">Hermetia illucens</name>
    <name type="common">Black soldier fly</name>
    <dbReference type="NCBI Taxonomy" id="343691"/>
    <lineage>
        <taxon>Eukaryota</taxon>
        <taxon>Metazoa</taxon>
        <taxon>Ecdysozoa</taxon>
        <taxon>Arthropoda</taxon>
        <taxon>Hexapoda</taxon>
        <taxon>Insecta</taxon>
        <taxon>Pterygota</taxon>
        <taxon>Neoptera</taxon>
        <taxon>Endopterygota</taxon>
        <taxon>Diptera</taxon>
        <taxon>Brachycera</taxon>
        <taxon>Stratiomyomorpha</taxon>
        <taxon>Stratiomyidae</taxon>
        <taxon>Hermetiinae</taxon>
        <taxon>Hermetia</taxon>
    </lineage>
</organism>
<dbReference type="EMBL" id="LR899011">
    <property type="protein sequence ID" value="CAD7085399.1"/>
    <property type="molecule type" value="Genomic_DNA"/>
</dbReference>
<keyword evidence="2" id="KW-1185">Reference proteome</keyword>
<gene>
    <name evidence="1" type="ORF">HERILL_LOCUS8245</name>
</gene>
<reference evidence="1 2" key="1">
    <citation type="submission" date="2020-11" db="EMBL/GenBank/DDBJ databases">
        <authorList>
            <person name="Wallbank WR R."/>
            <person name="Pardo Diaz C."/>
            <person name="Kozak K."/>
            <person name="Martin S."/>
            <person name="Jiggins C."/>
            <person name="Moest M."/>
            <person name="Warren A I."/>
            <person name="Generalovic N T."/>
            <person name="Byers J.R.P. K."/>
            <person name="Montejo-Kovacevich G."/>
            <person name="Yen C E."/>
        </authorList>
    </citation>
    <scope>NUCLEOTIDE SEQUENCE [LARGE SCALE GENOMIC DNA]</scope>
</reference>
<dbReference type="Proteomes" id="UP000594454">
    <property type="component" value="Chromosome 3"/>
</dbReference>
<sequence length="121" mass="13891">MNDLTVSGDVGNLTVSEIYSSFGVSSIIGYFTEEILEVNIKIAYCKRCEYRKHEINAVEFTEWFESHEDECAANNKMEVNAMQTMLVTYLEIIKADPYKSTIANKRECIGHVQKRMGTRLH</sequence>
<evidence type="ECO:0000313" key="2">
    <source>
        <dbReference type="Proteomes" id="UP000594454"/>
    </source>
</evidence>
<protein>
    <submittedName>
        <fullName evidence="1">Uncharacterized protein</fullName>
    </submittedName>
</protein>
<evidence type="ECO:0000313" key="1">
    <source>
        <dbReference type="EMBL" id="CAD7085399.1"/>
    </source>
</evidence>
<accession>A0A7R8YUL3</accession>
<dbReference type="AlphaFoldDB" id="A0A7R8YUL3"/>
<proteinExistence type="predicted"/>
<name>A0A7R8YUL3_HERIL</name>
<dbReference type="InParanoid" id="A0A7R8YUL3"/>
<dbReference type="OrthoDB" id="421276at2759"/>